<dbReference type="STRING" id="1314776.A0A165X5J8"/>
<sequence length="312" mass="34691">MLSASQQYQLFLAIQVIGGHIGLPLLIVTFLLMKNSRSIVVIHFCASWVIFSVSFSLILYRTTPLEAASSQGLCLLSQAMTNGAAVMTSLSTLTLILNIWFSILRPSWYEKKEIRYNVECLLAYSPYIAFLAPFFVTYALSAPSDGQQGDNTFSSDYCLNSGDMWIAVDAISIAILGIATFLDAIVLWSVFRRAQAEPPSEIKYLHRMIIKLSLFSIYRIVTSTLTMAVLIDGLKGNTMSLSFVNFEVVLSALQTGGSFHSFNESMLHNVDMHYSSACSISDVVYKIGRPQDLEILAFDTSSSFLVVQPRRY</sequence>
<gene>
    <name evidence="2" type="ORF">SISSUDRAFT_1067410</name>
</gene>
<keyword evidence="1" id="KW-1133">Transmembrane helix</keyword>
<dbReference type="AlphaFoldDB" id="A0A165X5J8"/>
<name>A0A165X5J8_9AGAM</name>
<evidence type="ECO:0008006" key="4">
    <source>
        <dbReference type="Google" id="ProtNLM"/>
    </source>
</evidence>
<evidence type="ECO:0000256" key="1">
    <source>
        <dbReference type="SAM" id="Phobius"/>
    </source>
</evidence>
<keyword evidence="1" id="KW-0812">Transmembrane</keyword>
<reference evidence="2 3" key="1">
    <citation type="journal article" date="2016" name="Mol. Biol. Evol.">
        <title>Comparative Genomics of Early-Diverging Mushroom-Forming Fungi Provides Insights into the Origins of Lignocellulose Decay Capabilities.</title>
        <authorList>
            <person name="Nagy L.G."/>
            <person name="Riley R."/>
            <person name="Tritt A."/>
            <person name="Adam C."/>
            <person name="Daum C."/>
            <person name="Floudas D."/>
            <person name="Sun H."/>
            <person name="Yadav J.S."/>
            <person name="Pangilinan J."/>
            <person name="Larsson K.H."/>
            <person name="Matsuura K."/>
            <person name="Barry K."/>
            <person name="Labutti K."/>
            <person name="Kuo R."/>
            <person name="Ohm R.A."/>
            <person name="Bhattacharya S.S."/>
            <person name="Shirouzu T."/>
            <person name="Yoshinaga Y."/>
            <person name="Martin F.M."/>
            <person name="Grigoriev I.V."/>
            <person name="Hibbett D.S."/>
        </authorList>
    </citation>
    <scope>NUCLEOTIDE SEQUENCE [LARGE SCALE GENOMIC DNA]</scope>
    <source>
        <strain evidence="2 3">HHB10207 ss-3</strain>
    </source>
</reference>
<keyword evidence="1" id="KW-0472">Membrane</keyword>
<dbReference type="Gene3D" id="1.20.1070.10">
    <property type="entry name" value="Rhodopsin 7-helix transmembrane proteins"/>
    <property type="match status" value="1"/>
</dbReference>
<dbReference type="EMBL" id="KV428443">
    <property type="protein sequence ID" value="KZT31848.1"/>
    <property type="molecule type" value="Genomic_DNA"/>
</dbReference>
<organism evidence="2 3">
    <name type="scientific">Sistotremastrum suecicum HHB10207 ss-3</name>
    <dbReference type="NCBI Taxonomy" id="1314776"/>
    <lineage>
        <taxon>Eukaryota</taxon>
        <taxon>Fungi</taxon>
        <taxon>Dikarya</taxon>
        <taxon>Basidiomycota</taxon>
        <taxon>Agaricomycotina</taxon>
        <taxon>Agaricomycetes</taxon>
        <taxon>Sistotremastrales</taxon>
        <taxon>Sistotremastraceae</taxon>
        <taxon>Sistotremastrum</taxon>
    </lineage>
</organism>
<feature type="transmembrane region" description="Helical" evidence="1">
    <location>
        <begin position="164"/>
        <end position="191"/>
    </location>
</feature>
<keyword evidence="3" id="KW-1185">Reference proteome</keyword>
<evidence type="ECO:0000313" key="3">
    <source>
        <dbReference type="Proteomes" id="UP000076798"/>
    </source>
</evidence>
<feature type="transmembrane region" description="Helical" evidence="1">
    <location>
        <begin position="212"/>
        <end position="231"/>
    </location>
</feature>
<accession>A0A165X5J8</accession>
<proteinExistence type="predicted"/>
<feature type="transmembrane region" description="Helical" evidence="1">
    <location>
        <begin position="80"/>
        <end position="101"/>
    </location>
</feature>
<dbReference type="Proteomes" id="UP000076798">
    <property type="component" value="Unassembled WGS sequence"/>
</dbReference>
<feature type="transmembrane region" description="Helical" evidence="1">
    <location>
        <begin position="121"/>
        <end position="144"/>
    </location>
</feature>
<feature type="transmembrane region" description="Helical" evidence="1">
    <location>
        <begin position="12"/>
        <end position="32"/>
    </location>
</feature>
<dbReference type="OrthoDB" id="3046318at2759"/>
<protein>
    <recommendedName>
        <fullName evidence="4">G-protein coupled receptors family 2 profile 2 domain-containing protein</fullName>
    </recommendedName>
</protein>
<evidence type="ECO:0000313" key="2">
    <source>
        <dbReference type="EMBL" id="KZT31848.1"/>
    </source>
</evidence>
<feature type="transmembrane region" description="Helical" evidence="1">
    <location>
        <begin position="39"/>
        <end position="60"/>
    </location>
</feature>